<feature type="transmembrane region" description="Helical" evidence="6">
    <location>
        <begin position="121"/>
        <end position="145"/>
    </location>
</feature>
<name>A0A1M5UPX1_9FIRM</name>
<dbReference type="GO" id="GO:0005886">
    <property type="term" value="C:plasma membrane"/>
    <property type="evidence" value="ECO:0007669"/>
    <property type="project" value="UniProtKB-SubCell"/>
</dbReference>
<reference evidence="7 8" key="1">
    <citation type="submission" date="2016-11" db="EMBL/GenBank/DDBJ databases">
        <authorList>
            <person name="Jaros S."/>
            <person name="Januszkiewicz K."/>
            <person name="Wedrychowicz H."/>
        </authorList>
    </citation>
    <scope>NUCLEOTIDE SEQUENCE [LARGE SCALE GENOMIC DNA]</scope>
    <source>
        <strain evidence="7 8">DSM 21120</strain>
    </source>
</reference>
<evidence type="ECO:0000256" key="2">
    <source>
        <dbReference type="ARBA" id="ARBA00022475"/>
    </source>
</evidence>
<dbReference type="OrthoDB" id="9810654at2"/>
<dbReference type="AlphaFoldDB" id="A0A1M5UPX1"/>
<accession>A0A1M5UPX1</accession>
<feature type="transmembrane region" description="Helical" evidence="6">
    <location>
        <begin position="7"/>
        <end position="25"/>
    </location>
</feature>
<evidence type="ECO:0000256" key="4">
    <source>
        <dbReference type="ARBA" id="ARBA00022989"/>
    </source>
</evidence>
<comment type="subcellular location">
    <subcellularLocation>
        <location evidence="1 6">Cell membrane</location>
        <topology evidence="1 6">Multi-pass membrane protein</topology>
    </subcellularLocation>
</comment>
<feature type="transmembrane region" description="Helical" evidence="6">
    <location>
        <begin position="45"/>
        <end position="63"/>
    </location>
</feature>
<feature type="transmembrane region" description="Helical" evidence="6">
    <location>
        <begin position="307"/>
        <end position="338"/>
    </location>
</feature>
<dbReference type="Pfam" id="PF03706">
    <property type="entry name" value="LPG_synthase_TM"/>
    <property type="match status" value="1"/>
</dbReference>
<evidence type="ECO:0000256" key="1">
    <source>
        <dbReference type="ARBA" id="ARBA00004651"/>
    </source>
</evidence>
<keyword evidence="6" id="KW-0443">Lipid metabolism</keyword>
<comment type="function">
    <text evidence="6">Catalyzes the transfer of a lysyl group from L-lysyl-tRNA(Lys) to membrane-bound phosphatidylglycerol (PG), which produces lysylphosphatidylglycerol (LPG), a major component of the bacterial membrane with a positive net charge. LPG synthesis contributes to bacterial virulence as it is involved in the resistance mechanism against cationic antimicrobial peptides (CAMP) produces by the host's immune system (defensins, cathelicidins) and by the competing microorganisms.</text>
</comment>
<evidence type="ECO:0000313" key="8">
    <source>
        <dbReference type="Proteomes" id="UP000184032"/>
    </source>
</evidence>
<feature type="transmembrane region" description="Helical" evidence="6">
    <location>
        <begin position="157"/>
        <end position="179"/>
    </location>
</feature>
<comment type="similarity">
    <text evidence="6">Belongs to the LPG synthase family.</text>
</comment>
<dbReference type="PANTHER" id="PTHR37693">
    <property type="entry name" value="PHOSPHATIDYLGLYCEROL LYSYLTRANSFERASE"/>
    <property type="match status" value="1"/>
</dbReference>
<evidence type="ECO:0000313" key="7">
    <source>
        <dbReference type="EMBL" id="SHH65065.1"/>
    </source>
</evidence>
<dbReference type="Proteomes" id="UP000184032">
    <property type="component" value="Unassembled WGS sequence"/>
</dbReference>
<protein>
    <recommendedName>
        <fullName evidence="6">Phosphatidylglycerol lysyltransferase</fullName>
        <ecNumber evidence="6">2.3.2.3</ecNumber>
    </recommendedName>
    <alternativeName>
        <fullName evidence="6">Lysylphosphatidylglycerol synthase</fullName>
    </alternativeName>
</protein>
<proteinExistence type="inferred from homology"/>
<keyword evidence="6" id="KW-0046">Antibiotic resistance</keyword>
<dbReference type="RefSeq" id="WP_073185588.1">
    <property type="nucleotide sequence ID" value="NZ_FQXI01000019.1"/>
</dbReference>
<keyword evidence="4 6" id="KW-1133">Transmembrane helix</keyword>
<dbReference type="NCBIfam" id="TIGR00374">
    <property type="entry name" value="flippase-like domain"/>
    <property type="match status" value="1"/>
</dbReference>
<organism evidence="7 8">
    <name type="scientific">Anaerosphaera aminiphila DSM 21120</name>
    <dbReference type="NCBI Taxonomy" id="1120995"/>
    <lineage>
        <taxon>Bacteria</taxon>
        <taxon>Bacillati</taxon>
        <taxon>Bacillota</taxon>
        <taxon>Tissierellia</taxon>
        <taxon>Tissierellales</taxon>
        <taxon>Peptoniphilaceae</taxon>
        <taxon>Anaerosphaera</taxon>
    </lineage>
</organism>
<feature type="transmembrane region" description="Helical" evidence="6">
    <location>
        <begin position="84"/>
        <end position="101"/>
    </location>
</feature>
<dbReference type="InterPro" id="IPR022791">
    <property type="entry name" value="L-PG_synthase/AglD"/>
</dbReference>
<keyword evidence="6" id="KW-0808">Transferase</keyword>
<dbReference type="STRING" id="1120995.SAMN02745245_01837"/>
<dbReference type="EMBL" id="FQXI01000019">
    <property type="protein sequence ID" value="SHH65065.1"/>
    <property type="molecule type" value="Genomic_DNA"/>
</dbReference>
<dbReference type="GO" id="GO:0050071">
    <property type="term" value="F:phosphatidylglycerol lysyltransferase activity"/>
    <property type="evidence" value="ECO:0007669"/>
    <property type="project" value="UniProtKB-EC"/>
</dbReference>
<evidence type="ECO:0000256" key="6">
    <source>
        <dbReference type="RuleBase" id="RU363042"/>
    </source>
</evidence>
<feature type="transmembrane region" description="Helical" evidence="6">
    <location>
        <begin position="238"/>
        <end position="259"/>
    </location>
</feature>
<dbReference type="GO" id="GO:0046677">
    <property type="term" value="P:response to antibiotic"/>
    <property type="evidence" value="ECO:0007669"/>
    <property type="project" value="UniProtKB-KW"/>
</dbReference>
<dbReference type="EC" id="2.3.2.3" evidence="6"/>
<comment type="catalytic activity">
    <reaction evidence="6">
        <text>L-lysyl-tRNA(Lys) + a 1,2-diacyl-sn-glycero-3-phospho-(1'-sn-glycerol) = a 1,2-diacyl-sn-glycero-3-phospho-1'-(3'-O-L-lysyl)-sn-glycerol + tRNA(Lys)</text>
        <dbReference type="Rhea" id="RHEA:10668"/>
        <dbReference type="Rhea" id="RHEA-COMP:9696"/>
        <dbReference type="Rhea" id="RHEA-COMP:9697"/>
        <dbReference type="ChEBI" id="CHEBI:64716"/>
        <dbReference type="ChEBI" id="CHEBI:75792"/>
        <dbReference type="ChEBI" id="CHEBI:78442"/>
        <dbReference type="ChEBI" id="CHEBI:78529"/>
        <dbReference type="EC" id="2.3.2.3"/>
    </reaction>
</comment>
<dbReference type="GO" id="GO:0006629">
    <property type="term" value="P:lipid metabolic process"/>
    <property type="evidence" value="ECO:0007669"/>
    <property type="project" value="UniProtKB-KW"/>
</dbReference>
<keyword evidence="2" id="KW-1003">Cell membrane</keyword>
<keyword evidence="8" id="KW-1185">Reference proteome</keyword>
<keyword evidence="3 6" id="KW-0812">Transmembrane</keyword>
<keyword evidence="5 6" id="KW-0472">Membrane</keyword>
<feature type="transmembrane region" description="Helical" evidence="6">
    <location>
        <begin position="266"/>
        <end position="287"/>
    </location>
</feature>
<evidence type="ECO:0000256" key="5">
    <source>
        <dbReference type="ARBA" id="ARBA00023136"/>
    </source>
</evidence>
<gene>
    <name evidence="6" type="primary">mprF</name>
    <name evidence="7" type="ORF">SAMN02745245_01837</name>
</gene>
<evidence type="ECO:0000256" key="3">
    <source>
        <dbReference type="ARBA" id="ARBA00022692"/>
    </source>
</evidence>
<sequence length="353" mass="40114">MKNKNNKFIANIFFLILLTAIVFAIVFKNEDKKNLISLLISVNKNYVLCGIVLALISILGEAFNIRRLLRIFNYDYSIFQTVKYAFVGFFFSGITPSATGGQPMQVYEMRKDGIEISHSSLVLLIDLLSYQLVSFFFGLFALTWFKSLIFQTSKGVFYLIIIGLTINLIGIIFILLSIFNPKMSTAISKVLYFIIDKLPLIRDIKKSKFKTSIATQIKEYNICSKYIVQNKLSLLKTFLTTTVQMFSLFSVSYIVYLALGGTEHSILDLVFLQSLIYTASSYIPLPGGIGASETSFLLLFKNIYPRGFIHIAMLLTRGICFYLLLLISLVVILSYSFLKYKKLLTSNNLYSKL</sequence>
<dbReference type="PANTHER" id="PTHR37693:SF1">
    <property type="entry name" value="INTEGRAL MEMBRANE PROTEIN"/>
    <property type="match status" value="1"/>
</dbReference>